<evidence type="ECO:0000259" key="6">
    <source>
        <dbReference type="Pfam" id="PF04542"/>
    </source>
</evidence>
<evidence type="ECO:0000259" key="7">
    <source>
        <dbReference type="Pfam" id="PF08281"/>
    </source>
</evidence>
<evidence type="ECO:0000256" key="4">
    <source>
        <dbReference type="ARBA" id="ARBA00023125"/>
    </source>
</evidence>
<protein>
    <submittedName>
        <fullName evidence="8">ECF subfamily RNA polymerase sigma-24 subunit</fullName>
    </submittedName>
</protein>
<evidence type="ECO:0000313" key="9">
    <source>
        <dbReference type="Proteomes" id="UP000051581"/>
    </source>
</evidence>
<dbReference type="Pfam" id="PF04542">
    <property type="entry name" value="Sigma70_r2"/>
    <property type="match status" value="1"/>
</dbReference>
<dbReference type="InterPro" id="IPR013249">
    <property type="entry name" value="RNA_pol_sigma70_r4_t2"/>
</dbReference>
<dbReference type="InterPro" id="IPR014284">
    <property type="entry name" value="RNA_pol_sigma-70_dom"/>
</dbReference>
<sequence>MKLDGYETLLKDISVELRRYLISKCVNKDMAEDVVQDVFVKVLEMDLILPPDKIRPYMYKIARTRYIDLYRRDAHLKEILQLYLIPEKKAVDISDAKNSSKKLQHTLNKLSSEDQDILKMKYIDNHSIDQIAMKQKTTPAAIKMRLYRLRKRIRKGFGDSK</sequence>
<dbReference type="Gene3D" id="1.10.1740.10">
    <property type="match status" value="1"/>
</dbReference>
<feature type="domain" description="RNA polymerase sigma-70 region 2" evidence="6">
    <location>
        <begin position="17"/>
        <end position="73"/>
    </location>
</feature>
<dbReference type="RefSeq" id="WP_057824813.1">
    <property type="nucleotide sequence ID" value="NZ_AZEA01000008.1"/>
</dbReference>
<evidence type="ECO:0000313" key="8">
    <source>
        <dbReference type="EMBL" id="KRK88561.1"/>
    </source>
</evidence>
<name>A0A0R1L6R3_9LACO</name>
<evidence type="ECO:0000256" key="2">
    <source>
        <dbReference type="ARBA" id="ARBA00023015"/>
    </source>
</evidence>
<dbReference type="Proteomes" id="UP000051581">
    <property type="component" value="Unassembled WGS sequence"/>
</dbReference>
<dbReference type="GO" id="GO:0003677">
    <property type="term" value="F:DNA binding"/>
    <property type="evidence" value="ECO:0007669"/>
    <property type="project" value="UniProtKB-KW"/>
</dbReference>
<keyword evidence="2" id="KW-0805">Transcription regulation</keyword>
<feature type="domain" description="RNA polymerase sigma factor 70 region 4 type 2" evidence="7">
    <location>
        <begin position="102"/>
        <end position="153"/>
    </location>
</feature>
<keyword evidence="5" id="KW-0804">Transcription</keyword>
<dbReference type="InterPro" id="IPR007627">
    <property type="entry name" value="RNA_pol_sigma70_r2"/>
</dbReference>
<dbReference type="PANTHER" id="PTHR43133:SF8">
    <property type="entry name" value="RNA POLYMERASE SIGMA FACTOR HI_1459-RELATED"/>
    <property type="match status" value="1"/>
</dbReference>
<comment type="caution">
    <text evidence="8">The sequence shown here is derived from an EMBL/GenBank/DDBJ whole genome shotgun (WGS) entry which is preliminary data.</text>
</comment>
<dbReference type="Gene3D" id="1.10.10.10">
    <property type="entry name" value="Winged helix-like DNA-binding domain superfamily/Winged helix DNA-binding domain"/>
    <property type="match status" value="1"/>
</dbReference>
<dbReference type="Pfam" id="PF08281">
    <property type="entry name" value="Sigma70_r4_2"/>
    <property type="match status" value="1"/>
</dbReference>
<comment type="similarity">
    <text evidence="1">Belongs to the sigma-70 factor family. ECF subfamily.</text>
</comment>
<keyword evidence="3" id="KW-0731">Sigma factor</keyword>
<dbReference type="GO" id="GO:0006352">
    <property type="term" value="P:DNA-templated transcription initiation"/>
    <property type="evidence" value="ECO:0007669"/>
    <property type="project" value="InterPro"/>
</dbReference>
<dbReference type="OrthoDB" id="9784984at2"/>
<dbReference type="InterPro" id="IPR013325">
    <property type="entry name" value="RNA_pol_sigma_r2"/>
</dbReference>
<dbReference type="PATRIC" id="fig|1423808.3.peg.2482"/>
<dbReference type="AlphaFoldDB" id="A0A0R1L6R3"/>
<dbReference type="NCBIfam" id="TIGR02937">
    <property type="entry name" value="sigma70-ECF"/>
    <property type="match status" value="1"/>
</dbReference>
<organism evidence="8 9">
    <name type="scientific">Lentilactobacillus sunkii DSM 19904</name>
    <dbReference type="NCBI Taxonomy" id="1423808"/>
    <lineage>
        <taxon>Bacteria</taxon>
        <taxon>Bacillati</taxon>
        <taxon>Bacillota</taxon>
        <taxon>Bacilli</taxon>
        <taxon>Lactobacillales</taxon>
        <taxon>Lactobacillaceae</taxon>
        <taxon>Lentilactobacillus</taxon>
    </lineage>
</organism>
<gene>
    <name evidence="8" type="ORF">FD17_GL002431</name>
</gene>
<dbReference type="EMBL" id="AZEA01000008">
    <property type="protein sequence ID" value="KRK88561.1"/>
    <property type="molecule type" value="Genomic_DNA"/>
</dbReference>
<keyword evidence="9" id="KW-1185">Reference proteome</keyword>
<dbReference type="InterPro" id="IPR013324">
    <property type="entry name" value="RNA_pol_sigma_r3/r4-like"/>
</dbReference>
<dbReference type="SUPFAM" id="SSF88946">
    <property type="entry name" value="Sigma2 domain of RNA polymerase sigma factors"/>
    <property type="match status" value="1"/>
</dbReference>
<evidence type="ECO:0000256" key="1">
    <source>
        <dbReference type="ARBA" id="ARBA00010641"/>
    </source>
</evidence>
<dbReference type="PANTHER" id="PTHR43133">
    <property type="entry name" value="RNA POLYMERASE ECF-TYPE SIGMA FACTO"/>
    <property type="match status" value="1"/>
</dbReference>
<evidence type="ECO:0000256" key="3">
    <source>
        <dbReference type="ARBA" id="ARBA00023082"/>
    </source>
</evidence>
<dbReference type="InterPro" id="IPR036388">
    <property type="entry name" value="WH-like_DNA-bd_sf"/>
</dbReference>
<keyword evidence="4" id="KW-0238">DNA-binding</keyword>
<dbReference type="GO" id="GO:0016987">
    <property type="term" value="F:sigma factor activity"/>
    <property type="evidence" value="ECO:0007669"/>
    <property type="project" value="UniProtKB-KW"/>
</dbReference>
<accession>A0A0R1L6R3</accession>
<proteinExistence type="inferred from homology"/>
<reference evidence="8 9" key="1">
    <citation type="journal article" date="2015" name="Genome Announc.">
        <title>Expanding the biotechnology potential of lactobacilli through comparative genomics of 213 strains and associated genera.</title>
        <authorList>
            <person name="Sun Z."/>
            <person name="Harris H.M."/>
            <person name="McCann A."/>
            <person name="Guo C."/>
            <person name="Argimon S."/>
            <person name="Zhang W."/>
            <person name="Yang X."/>
            <person name="Jeffery I.B."/>
            <person name="Cooney J.C."/>
            <person name="Kagawa T.F."/>
            <person name="Liu W."/>
            <person name="Song Y."/>
            <person name="Salvetti E."/>
            <person name="Wrobel A."/>
            <person name="Rasinkangas P."/>
            <person name="Parkhill J."/>
            <person name="Rea M.C."/>
            <person name="O'Sullivan O."/>
            <person name="Ritari J."/>
            <person name="Douillard F.P."/>
            <person name="Paul Ross R."/>
            <person name="Yang R."/>
            <person name="Briner A.E."/>
            <person name="Felis G.E."/>
            <person name="de Vos W.M."/>
            <person name="Barrangou R."/>
            <person name="Klaenhammer T.R."/>
            <person name="Caufield P.W."/>
            <person name="Cui Y."/>
            <person name="Zhang H."/>
            <person name="O'Toole P.W."/>
        </authorList>
    </citation>
    <scope>NUCLEOTIDE SEQUENCE [LARGE SCALE GENOMIC DNA]</scope>
    <source>
        <strain evidence="8 9">DSM 19904</strain>
    </source>
</reference>
<dbReference type="InterPro" id="IPR039425">
    <property type="entry name" value="RNA_pol_sigma-70-like"/>
</dbReference>
<evidence type="ECO:0000256" key="5">
    <source>
        <dbReference type="ARBA" id="ARBA00023163"/>
    </source>
</evidence>
<dbReference type="SUPFAM" id="SSF88659">
    <property type="entry name" value="Sigma3 and sigma4 domains of RNA polymerase sigma factors"/>
    <property type="match status" value="1"/>
</dbReference>